<proteinExistence type="predicted"/>
<evidence type="ECO:0000313" key="2">
    <source>
        <dbReference type="EMBL" id="QHU12221.1"/>
    </source>
</evidence>
<dbReference type="AlphaFoldDB" id="A0A6C0K4Z0"/>
<protein>
    <submittedName>
        <fullName evidence="2">Uncharacterized protein</fullName>
    </submittedName>
</protein>
<organism evidence="2">
    <name type="scientific">viral metagenome</name>
    <dbReference type="NCBI Taxonomy" id="1070528"/>
    <lineage>
        <taxon>unclassified sequences</taxon>
        <taxon>metagenomes</taxon>
        <taxon>organismal metagenomes</taxon>
    </lineage>
</organism>
<feature type="compositionally biased region" description="Basic and acidic residues" evidence="1">
    <location>
        <begin position="52"/>
        <end position="67"/>
    </location>
</feature>
<name>A0A6C0K4Z0_9ZZZZ</name>
<feature type="region of interest" description="Disordered" evidence="1">
    <location>
        <begin position="52"/>
        <end position="82"/>
    </location>
</feature>
<evidence type="ECO:0000256" key="1">
    <source>
        <dbReference type="SAM" id="MobiDB-lite"/>
    </source>
</evidence>
<dbReference type="EMBL" id="MN740798">
    <property type="protein sequence ID" value="QHU12221.1"/>
    <property type="molecule type" value="Genomic_DNA"/>
</dbReference>
<sequence length="97" mass="10610">MDVGAALGGSGLFISVAGIIYSAVNHKHIRSKCCGRNYDFSIDIDSTNRDNEAEAKVAHAKEAETKDAISGNSKDTNKSEEYSIFKHKPRIVPHFDI</sequence>
<reference evidence="2" key="1">
    <citation type="journal article" date="2020" name="Nature">
        <title>Giant virus diversity and host interactions through global metagenomics.</title>
        <authorList>
            <person name="Schulz F."/>
            <person name="Roux S."/>
            <person name="Paez-Espino D."/>
            <person name="Jungbluth S."/>
            <person name="Walsh D.A."/>
            <person name="Denef V.J."/>
            <person name="McMahon K.D."/>
            <person name="Konstantinidis K.T."/>
            <person name="Eloe-Fadrosh E.A."/>
            <person name="Kyrpides N.C."/>
            <person name="Woyke T."/>
        </authorList>
    </citation>
    <scope>NUCLEOTIDE SEQUENCE</scope>
    <source>
        <strain evidence="2">GVMAG-S-1101171-110</strain>
    </source>
</reference>
<accession>A0A6C0K4Z0</accession>